<keyword evidence="1" id="KW-0812">Transmembrane</keyword>
<proteinExistence type="predicted"/>
<name>A0A1S8NHW5_CLOSA</name>
<feature type="transmembrane region" description="Helical" evidence="1">
    <location>
        <begin position="17"/>
        <end position="36"/>
    </location>
</feature>
<dbReference type="PANTHER" id="PTHR37305:SF1">
    <property type="entry name" value="MEMBRANE PROTEIN"/>
    <property type="match status" value="1"/>
</dbReference>
<feature type="transmembrane region" description="Helical" evidence="1">
    <location>
        <begin position="223"/>
        <end position="246"/>
    </location>
</feature>
<comment type="caution">
    <text evidence="2">The sequence shown here is derived from an EMBL/GenBank/DDBJ whole genome shotgun (WGS) entry which is preliminary data.</text>
</comment>
<feature type="transmembrane region" description="Helical" evidence="1">
    <location>
        <begin position="56"/>
        <end position="75"/>
    </location>
</feature>
<gene>
    <name evidence="2" type="ORF">CLOSAC_03400</name>
</gene>
<protein>
    <submittedName>
        <fullName evidence="2">ABC-2 family transporter protein</fullName>
    </submittedName>
</protein>
<accession>A0A1S8NHW5</accession>
<dbReference type="AlphaFoldDB" id="A0A1S8NHW5"/>
<dbReference type="Proteomes" id="UP000191154">
    <property type="component" value="Unassembled WGS sequence"/>
</dbReference>
<feature type="transmembrane region" description="Helical" evidence="1">
    <location>
        <begin position="182"/>
        <end position="203"/>
    </location>
</feature>
<feature type="transmembrane region" description="Helical" evidence="1">
    <location>
        <begin position="142"/>
        <end position="170"/>
    </location>
</feature>
<evidence type="ECO:0000256" key="1">
    <source>
        <dbReference type="SAM" id="Phobius"/>
    </source>
</evidence>
<dbReference type="PANTHER" id="PTHR37305">
    <property type="entry name" value="INTEGRAL MEMBRANE PROTEIN-RELATED"/>
    <property type="match status" value="1"/>
</dbReference>
<evidence type="ECO:0000313" key="2">
    <source>
        <dbReference type="EMBL" id="OOM16069.1"/>
    </source>
</evidence>
<dbReference type="Pfam" id="PF12730">
    <property type="entry name" value="ABC2_membrane_4"/>
    <property type="match status" value="1"/>
</dbReference>
<dbReference type="EMBL" id="LZYZ01000001">
    <property type="protein sequence ID" value="OOM16069.1"/>
    <property type="molecule type" value="Genomic_DNA"/>
</dbReference>
<feature type="transmembrane region" description="Helical" evidence="1">
    <location>
        <begin position="106"/>
        <end position="130"/>
    </location>
</feature>
<keyword evidence="1" id="KW-0472">Membrane</keyword>
<organism evidence="2 3">
    <name type="scientific">Clostridium saccharobutylicum</name>
    <dbReference type="NCBI Taxonomy" id="169679"/>
    <lineage>
        <taxon>Bacteria</taxon>
        <taxon>Bacillati</taxon>
        <taxon>Bacillota</taxon>
        <taxon>Clostridia</taxon>
        <taxon>Eubacteriales</taxon>
        <taxon>Clostridiaceae</taxon>
        <taxon>Clostridium</taxon>
    </lineage>
</organism>
<evidence type="ECO:0000313" key="3">
    <source>
        <dbReference type="Proteomes" id="UP000191154"/>
    </source>
</evidence>
<sequence>MNNLIRGEFYKLKKSKYFVWMIVFVMILGFFLMMQWDTDDSRLQDVHQEFMNGLYAIEYSFQYLIVTSFMFALLAEEFIVKDLKNGNMCKSFCYGYRRSKIILSKLIVFIIFCLFLELIYTSILAIYVSYNRGFYEVLNLKIALYFARVIVLGMMYILATICIIAMIAILTKSNVWTIISPILLLISYQIVRLNLGITVSNIFSYIPHIAGSKAIGMFSSNTAIIKSTISSVATLVITIGAILIYVKNEDIR</sequence>
<reference evidence="2 3" key="1">
    <citation type="submission" date="2016-05" db="EMBL/GenBank/DDBJ databases">
        <title>Microbial solvent formation.</title>
        <authorList>
            <person name="Poehlein A."/>
            <person name="Montoya Solano J.D."/>
            <person name="Flitsch S."/>
            <person name="Krabben P."/>
            <person name="Duerre P."/>
            <person name="Daniel R."/>
        </authorList>
    </citation>
    <scope>NUCLEOTIDE SEQUENCE [LARGE SCALE GENOMIC DNA]</scope>
    <source>
        <strain evidence="2 3">L1-8</strain>
    </source>
</reference>
<dbReference type="RefSeq" id="WP_077863824.1">
    <property type="nucleotide sequence ID" value="NZ_LZYZ01000001.1"/>
</dbReference>
<keyword evidence="1" id="KW-1133">Transmembrane helix</keyword>